<keyword evidence="1" id="KW-0805">Transcription regulation</keyword>
<dbReference type="InterPro" id="IPR036388">
    <property type="entry name" value="WH-like_DNA-bd_sf"/>
</dbReference>
<name>A0A2A9E514_9MICO</name>
<dbReference type="GO" id="GO:0003677">
    <property type="term" value="F:DNA binding"/>
    <property type="evidence" value="ECO:0007669"/>
    <property type="project" value="UniProtKB-KW"/>
</dbReference>
<dbReference type="PANTHER" id="PTHR43132">
    <property type="entry name" value="ARSENICAL RESISTANCE OPERON REPRESSOR ARSR-RELATED"/>
    <property type="match status" value="1"/>
</dbReference>
<evidence type="ECO:0000256" key="3">
    <source>
        <dbReference type="ARBA" id="ARBA00023163"/>
    </source>
</evidence>
<evidence type="ECO:0000256" key="1">
    <source>
        <dbReference type="ARBA" id="ARBA00023015"/>
    </source>
</evidence>
<evidence type="ECO:0000313" key="5">
    <source>
        <dbReference type="EMBL" id="PFG33445.1"/>
    </source>
</evidence>
<dbReference type="AlphaFoldDB" id="A0A2A9E514"/>
<organism evidence="5 6">
    <name type="scientific">Sanguibacter antarcticus</name>
    <dbReference type="NCBI Taxonomy" id="372484"/>
    <lineage>
        <taxon>Bacteria</taxon>
        <taxon>Bacillati</taxon>
        <taxon>Actinomycetota</taxon>
        <taxon>Actinomycetes</taxon>
        <taxon>Micrococcales</taxon>
        <taxon>Sanguibacteraceae</taxon>
        <taxon>Sanguibacter</taxon>
    </lineage>
</organism>
<dbReference type="GO" id="GO:0003700">
    <property type="term" value="F:DNA-binding transcription factor activity"/>
    <property type="evidence" value="ECO:0007669"/>
    <property type="project" value="InterPro"/>
</dbReference>
<dbReference type="Pfam" id="PF12840">
    <property type="entry name" value="HTH_20"/>
    <property type="match status" value="1"/>
</dbReference>
<dbReference type="PANTHER" id="PTHR43132:SF6">
    <property type="entry name" value="HTH-TYPE TRANSCRIPTIONAL REPRESSOR CZRA"/>
    <property type="match status" value="1"/>
</dbReference>
<dbReference type="InterPro" id="IPR001845">
    <property type="entry name" value="HTH_ArsR_DNA-bd_dom"/>
</dbReference>
<dbReference type="OrthoDB" id="3460651at2"/>
<dbReference type="SUPFAM" id="SSF46785">
    <property type="entry name" value="Winged helix' DNA-binding domain"/>
    <property type="match status" value="1"/>
</dbReference>
<keyword evidence="6" id="KW-1185">Reference proteome</keyword>
<dbReference type="InterPro" id="IPR011991">
    <property type="entry name" value="ArsR-like_HTH"/>
</dbReference>
<dbReference type="Gene3D" id="1.10.10.10">
    <property type="entry name" value="Winged helix-like DNA-binding domain superfamily/Winged helix DNA-binding domain"/>
    <property type="match status" value="1"/>
</dbReference>
<evidence type="ECO:0000256" key="2">
    <source>
        <dbReference type="ARBA" id="ARBA00023125"/>
    </source>
</evidence>
<dbReference type="SMART" id="SM00418">
    <property type="entry name" value="HTH_ARSR"/>
    <property type="match status" value="1"/>
</dbReference>
<dbReference type="InterPro" id="IPR045981">
    <property type="entry name" value="DUF5937"/>
</dbReference>
<evidence type="ECO:0000259" key="4">
    <source>
        <dbReference type="PROSITE" id="PS50987"/>
    </source>
</evidence>
<proteinExistence type="predicted"/>
<keyword evidence="2" id="KW-0238">DNA-binding</keyword>
<sequence length="320" mass="34481">MLRYTISDSDLSAVRFALSPLNELGLSLRALSYPARFPAHLSWVRTVAESTAPTDLAILRALVDERLWVPDFLTPVPVSPLTRFDDEIATLATLADDLVERDLDAVHTSRPALLRGRPAAVRARIVEAVGAYWQTSFQPSWSRMRGVLDADIVFRGRAISRTGLAGMFAGLSPAVAFDGRYVTLCHRDPRVRIVETGGAGLTLIPSLFTLRMSSPVHDSAPPSVVYPARGAATLLEPALPTAGTALVDLLGRTRATLLEALHEPTSSTELARRLGITTSAVNQHLRVMHDAGLLTRARHGRSVLYLTSSVGAALAPLSAQ</sequence>
<comment type="caution">
    <text evidence="5">The sequence shown here is derived from an EMBL/GenBank/DDBJ whole genome shotgun (WGS) entry which is preliminary data.</text>
</comment>
<feature type="domain" description="HTH arsR-type" evidence="4">
    <location>
        <begin position="234"/>
        <end position="320"/>
    </location>
</feature>
<dbReference type="InterPro" id="IPR036390">
    <property type="entry name" value="WH_DNA-bd_sf"/>
</dbReference>
<gene>
    <name evidence="5" type="ORF">ATL42_1322</name>
</gene>
<evidence type="ECO:0000313" key="6">
    <source>
        <dbReference type="Proteomes" id="UP000225548"/>
    </source>
</evidence>
<dbReference type="EMBL" id="PDJG01000001">
    <property type="protein sequence ID" value="PFG33445.1"/>
    <property type="molecule type" value="Genomic_DNA"/>
</dbReference>
<dbReference type="InterPro" id="IPR051011">
    <property type="entry name" value="Metal_resp_trans_reg"/>
</dbReference>
<dbReference type="PROSITE" id="PS50987">
    <property type="entry name" value="HTH_ARSR_2"/>
    <property type="match status" value="1"/>
</dbReference>
<keyword evidence="3" id="KW-0804">Transcription</keyword>
<accession>A0A2A9E514</accession>
<dbReference type="Pfam" id="PF19361">
    <property type="entry name" value="DUF5937"/>
    <property type="match status" value="1"/>
</dbReference>
<reference evidence="5 6" key="1">
    <citation type="submission" date="2017-10" db="EMBL/GenBank/DDBJ databases">
        <title>Sequencing the genomes of 1000 actinobacteria strains.</title>
        <authorList>
            <person name="Klenk H.-P."/>
        </authorList>
    </citation>
    <scope>NUCLEOTIDE SEQUENCE [LARGE SCALE GENOMIC DNA]</scope>
    <source>
        <strain evidence="5 6">DSM 18966</strain>
    </source>
</reference>
<dbReference type="Proteomes" id="UP000225548">
    <property type="component" value="Unassembled WGS sequence"/>
</dbReference>
<protein>
    <submittedName>
        <fullName evidence="5">Helix-turn-helix protein</fullName>
    </submittedName>
</protein>
<dbReference type="RefSeq" id="WP_098454654.1">
    <property type="nucleotide sequence ID" value="NZ_PDJG01000001.1"/>
</dbReference>
<dbReference type="CDD" id="cd00090">
    <property type="entry name" value="HTH_ARSR"/>
    <property type="match status" value="1"/>
</dbReference>